<evidence type="ECO:0000259" key="1">
    <source>
        <dbReference type="PROSITE" id="PS50228"/>
    </source>
</evidence>
<organism evidence="2 3">
    <name type="scientific">Liquidambar formosana</name>
    <name type="common">Formosan gum</name>
    <dbReference type="NCBI Taxonomy" id="63359"/>
    <lineage>
        <taxon>Eukaryota</taxon>
        <taxon>Viridiplantae</taxon>
        <taxon>Streptophyta</taxon>
        <taxon>Embryophyta</taxon>
        <taxon>Tracheophyta</taxon>
        <taxon>Spermatophyta</taxon>
        <taxon>Magnoliopsida</taxon>
        <taxon>eudicotyledons</taxon>
        <taxon>Gunneridae</taxon>
        <taxon>Pentapetalae</taxon>
        <taxon>Saxifragales</taxon>
        <taxon>Altingiaceae</taxon>
        <taxon>Liquidambar</taxon>
    </lineage>
</organism>
<sequence length="99" mass="10866">MERTRYCHATIENAYEENTLELSCQRGRVISEIKFASFGEPTGTCGSFEKGSCEAAKSLSIIEDACISNERCSIDVFEVTFGPSSCNGLIRRLAIEAIC</sequence>
<accession>A0AAP0S7P8</accession>
<dbReference type="PROSITE" id="PS50228">
    <property type="entry name" value="SUEL_LECTIN"/>
    <property type="match status" value="1"/>
</dbReference>
<comment type="caution">
    <text evidence="2">The sequence shown here is derived from an EMBL/GenBank/DDBJ whole genome shotgun (WGS) entry which is preliminary data.</text>
</comment>
<gene>
    <name evidence="2" type="ORF">L1049_009351</name>
</gene>
<name>A0AAP0S7P8_LIQFO</name>
<protein>
    <recommendedName>
        <fullName evidence="1">SUEL-type lectin domain-containing protein</fullName>
    </recommendedName>
</protein>
<dbReference type="CDD" id="cd22842">
    <property type="entry name" value="Gal_Rha_Lectin_BGal"/>
    <property type="match status" value="1"/>
</dbReference>
<dbReference type="Proteomes" id="UP001415857">
    <property type="component" value="Unassembled WGS sequence"/>
</dbReference>
<reference evidence="2 3" key="1">
    <citation type="journal article" date="2024" name="Plant J.">
        <title>Genome sequences and population genomics reveal climatic adaptation and genomic divergence between two closely related sweetgum species.</title>
        <authorList>
            <person name="Xu W.Q."/>
            <person name="Ren C.Q."/>
            <person name="Zhang X.Y."/>
            <person name="Comes H.P."/>
            <person name="Liu X.H."/>
            <person name="Li Y.G."/>
            <person name="Kettle C.J."/>
            <person name="Jalonen R."/>
            <person name="Gaisberger H."/>
            <person name="Ma Y.Z."/>
            <person name="Qiu Y.X."/>
        </authorList>
    </citation>
    <scope>NUCLEOTIDE SEQUENCE [LARGE SCALE GENOMIC DNA]</scope>
    <source>
        <strain evidence="2">Hangzhou</strain>
    </source>
</reference>
<evidence type="ECO:0000313" key="2">
    <source>
        <dbReference type="EMBL" id="KAK9291163.1"/>
    </source>
</evidence>
<dbReference type="EMBL" id="JBBPBK010000002">
    <property type="protein sequence ID" value="KAK9291163.1"/>
    <property type="molecule type" value="Genomic_DNA"/>
</dbReference>
<dbReference type="InterPro" id="IPR000922">
    <property type="entry name" value="Lectin_gal-bd_dom"/>
</dbReference>
<dbReference type="Pfam" id="PF02140">
    <property type="entry name" value="SUEL_Lectin"/>
    <property type="match status" value="1"/>
</dbReference>
<dbReference type="InterPro" id="IPR043159">
    <property type="entry name" value="Lectin_gal-bd_sf"/>
</dbReference>
<feature type="domain" description="SUEL-type lectin" evidence="1">
    <location>
        <begin position="14"/>
        <end position="99"/>
    </location>
</feature>
<keyword evidence="3" id="KW-1185">Reference proteome</keyword>
<evidence type="ECO:0000313" key="3">
    <source>
        <dbReference type="Proteomes" id="UP001415857"/>
    </source>
</evidence>
<dbReference type="GO" id="GO:0030246">
    <property type="term" value="F:carbohydrate binding"/>
    <property type="evidence" value="ECO:0007669"/>
    <property type="project" value="InterPro"/>
</dbReference>
<proteinExistence type="predicted"/>
<dbReference type="AlphaFoldDB" id="A0AAP0S7P8"/>
<dbReference type="Gene3D" id="2.60.120.740">
    <property type="match status" value="1"/>
</dbReference>